<feature type="domain" description="HTH CENPB-type" evidence="3">
    <location>
        <begin position="30"/>
        <end position="99"/>
    </location>
</feature>
<sequence length="99" mass="11767">MYVHVAHSTISTVWKYRDKLQSVFENSSTPVKKMRSCNQSRVDRALFEWFKIQRNRNFNISGPVLQAKAGDFTRLLKLTKDFKCSVGWIQRFRKRILVK</sequence>
<evidence type="ECO:0000313" key="4">
    <source>
        <dbReference type="EMBL" id="KAJ8951122.1"/>
    </source>
</evidence>
<dbReference type="PROSITE" id="PS51253">
    <property type="entry name" value="HTH_CENPB"/>
    <property type="match status" value="1"/>
</dbReference>
<dbReference type="Pfam" id="PF03221">
    <property type="entry name" value="HTH_Tnp_Tc5"/>
    <property type="match status" value="1"/>
</dbReference>
<comment type="caution">
    <text evidence="4">The sequence shown here is derived from an EMBL/GenBank/DDBJ whole genome shotgun (WGS) entry which is preliminary data.</text>
</comment>
<dbReference type="Proteomes" id="UP001162162">
    <property type="component" value="Unassembled WGS sequence"/>
</dbReference>
<dbReference type="InterPro" id="IPR050863">
    <property type="entry name" value="CenT-Element_Derived"/>
</dbReference>
<dbReference type="InterPro" id="IPR006600">
    <property type="entry name" value="HTH_CenpB_DNA-bd_dom"/>
</dbReference>
<dbReference type="SMART" id="SM00674">
    <property type="entry name" value="CENPB"/>
    <property type="match status" value="1"/>
</dbReference>
<comment type="subcellular location">
    <subcellularLocation>
        <location evidence="1">Nucleus</location>
    </subcellularLocation>
</comment>
<keyword evidence="2" id="KW-0238">DNA-binding</keyword>
<gene>
    <name evidence="4" type="ORF">NQ318_021566</name>
</gene>
<name>A0AAV8YH83_9CUCU</name>
<dbReference type="EMBL" id="JAPWTK010000089">
    <property type="protein sequence ID" value="KAJ8951122.1"/>
    <property type="molecule type" value="Genomic_DNA"/>
</dbReference>
<protein>
    <recommendedName>
        <fullName evidence="3">HTH CENPB-type domain-containing protein</fullName>
    </recommendedName>
</protein>
<dbReference type="AlphaFoldDB" id="A0AAV8YH83"/>
<organism evidence="4 5">
    <name type="scientific">Aromia moschata</name>
    <dbReference type="NCBI Taxonomy" id="1265417"/>
    <lineage>
        <taxon>Eukaryota</taxon>
        <taxon>Metazoa</taxon>
        <taxon>Ecdysozoa</taxon>
        <taxon>Arthropoda</taxon>
        <taxon>Hexapoda</taxon>
        <taxon>Insecta</taxon>
        <taxon>Pterygota</taxon>
        <taxon>Neoptera</taxon>
        <taxon>Endopterygota</taxon>
        <taxon>Coleoptera</taxon>
        <taxon>Polyphaga</taxon>
        <taxon>Cucujiformia</taxon>
        <taxon>Chrysomeloidea</taxon>
        <taxon>Cerambycidae</taxon>
        <taxon>Cerambycinae</taxon>
        <taxon>Callichromatini</taxon>
        <taxon>Aromia</taxon>
    </lineage>
</organism>
<dbReference type="GO" id="GO:0003677">
    <property type="term" value="F:DNA binding"/>
    <property type="evidence" value="ECO:0007669"/>
    <property type="project" value="UniProtKB-KW"/>
</dbReference>
<dbReference type="SUPFAM" id="SSF46689">
    <property type="entry name" value="Homeodomain-like"/>
    <property type="match status" value="1"/>
</dbReference>
<dbReference type="PANTHER" id="PTHR19303:SF73">
    <property type="entry name" value="PROTEIN PDC2"/>
    <property type="match status" value="1"/>
</dbReference>
<evidence type="ECO:0000256" key="2">
    <source>
        <dbReference type="ARBA" id="ARBA00023125"/>
    </source>
</evidence>
<evidence type="ECO:0000313" key="5">
    <source>
        <dbReference type="Proteomes" id="UP001162162"/>
    </source>
</evidence>
<keyword evidence="5" id="KW-1185">Reference proteome</keyword>
<reference evidence="4" key="1">
    <citation type="journal article" date="2023" name="Insect Mol. Biol.">
        <title>Genome sequencing provides insights into the evolution of gene families encoding plant cell wall-degrading enzymes in longhorned beetles.</title>
        <authorList>
            <person name="Shin N.R."/>
            <person name="Okamura Y."/>
            <person name="Kirsch R."/>
            <person name="Pauchet Y."/>
        </authorList>
    </citation>
    <scope>NUCLEOTIDE SEQUENCE</scope>
    <source>
        <strain evidence="4">AMC_N1</strain>
    </source>
</reference>
<proteinExistence type="predicted"/>
<dbReference type="InterPro" id="IPR009057">
    <property type="entry name" value="Homeodomain-like_sf"/>
</dbReference>
<dbReference type="PANTHER" id="PTHR19303">
    <property type="entry name" value="TRANSPOSON"/>
    <property type="match status" value="1"/>
</dbReference>
<accession>A0AAV8YH83</accession>
<evidence type="ECO:0000256" key="1">
    <source>
        <dbReference type="ARBA" id="ARBA00004123"/>
    </source>
</evidence>
<evidence type="ECO:0000259" key="3">
    <source>
        <dbReference type="PROSITE" id="PS51253"/>
    </source>
</evidence>
<dbReference type="GO" id="GO:0005634">
    <property type="term" value="C:nucleus"/>
    <property type="evidence" value="ECO:0007669"/>
    <property type="project" value="UniProtKB-SubCell"/>
</dbReference>
<dbReference type="Gene3D" id="1.10.10.60">
    <property type="entry name" value="Homeodomain-like"/>
    <property type="match status" value="1"/>
</dbReference>